<evidence type="ECO:0000313" key="2">
    <source>
        <dbReference type="EMBL" id="MDT0650163.1"/>
    </source>
</evidence>
<name>A0ABU3CUX3_9FLAO</name>
<dbReference type="InterPro" id="IPR019223">
    <property type="entry name" value="DUF2147"/>
</dbReference>
<dbReference type="PANTHER" id="PTHR36919:SF3">
    <property type="entry name" value="BLL5882 PROTEIN"/>
    <property type="match status" value="1"/>
</dbReference>
<evidence type="ECO:0000259" key="1">
    <source>
        <dbReference type="Pfam" id="PF09917"/>
    </source>
</evidence>
<keyword evidence="3" id="KW-1185">Reference proteome</keyword>
<feature type="domain" description="DUF2147" evidence="1">
    <location>
        <begin position="29"/>
        <end position="143"/>
    </location>
</feature>
<organism evidence="2 3">
    <name type="scientific">Autumnicola edwardsiae</name>
    <dbReference type="NCBI Taxonomy" id="3075594"/>
    <lineage>
        <taxon>Bacteria</taxon>
        <taxon>Pseudomonadati</taxon>
        <taxon>Bacteroidota</taxon>
        <taxon>Flavobacteriia</taxon>
        <taxon>Flavobacteriales</taxon>
        <taxon>Flavobacteriaceae</taxon>
        <taxon>Autumnicola</taxon>
    </lineage>
</organism>
<dbReference type="Proteomes" id="UP001248819">
    <property type="component" value="Unassembled WGS sequence"/>
</dbReference>
<sequence length="145" mass="17063">MTNSKIYLSVLFILGFSLLNIIQAQTVFGKWENRNDEGKVNSIIEVYEEENEVFGRIGRIIKEEDRDKRCTECEGDLHNKPLEGMVIMRGLEKEDDGYEDGVIIDPESGKEYKCRIWLDPENPDKLYVRGYLAFFYKTKIWDRLQ</sequence>
<proteinExistence type="predicted"/>
<accession>A0ABU3CUX3</accession>
<dbReference type="EMBL" id="JAVRHP010000035">
    <property type="protein sequence ID" value="MDT0650163.1"/>
    <property type="molecule type" value="Genomic_DNA"/>
</dbReference>
<comment type="caution">
    <text evidence="2">The sequence shown here is derived from an EMBL/GenBank/DDBJ whole genome shotgun (WGS) entry which is preliminary data.</text>
</comment>
<dbReference type="Pfam" id="PF09917">
    <property type="entry name" value="DUF2147"/>
    <property type="match status" value="1"/>
</dbReference>
<dbReference type="PANTHER" id="PTHR36919">
    <property type="entry name" value="BLR1215 PROTEIN"/>
    <property type="match status" value="1"/>
</dbReference>
<gene>
    <name evidence="2" type="ORF">RM529_08415</name>
</gene>
<protein>
    <submittedName>
        <fullName evidence="2">DUF2147 domain-containing protein</fullName>
    </submittedName>
</protein>
<dbReference type="RefSeq" id="WP_311484364.1">
    <property type="nucleotide sequence ID" value="NZ_JAVRHP010000035.1"/>
</dbReference>
<dbReference type="Gene3D" id="2.40.128.520">
    <property type="match status" value="1"/>
</dbReference>
<reference evidence="2 3" key="1">
    <citation type="submission" date="2023-09" db="EMBL/GenBank/DDBJ databases">
        <authorList>
            <person name="Rey-Velasco X."/>
        </authorList>
    </citation>
    <scope>NUCLEOTIDE SEQUENCE [LARGE SCALE GENOMIC DNA]</scope>
    <source>
        <strain evidence="2 3">F297</strain>
    </source>
</reference>
<evidence type="ECO:0000313" key="3">
    <source>
        <dbReference type="Proteomes" id="UP001248819"/>
    </source>
</evidence>